<dbReference type="Pfam" id="PF00581">
    <property type="entry name" value="Rhodanese"/>
    <property type="match status" value="2"/>
</dbReference>
<evidence type="ECO:0000313" key="5">
    <source>
        <dbReference type="Proteomes" id="UP001183390"/>
    </source>
</evidence>
<dbReference type="Proteomes" id="UP001183390">
    <property type="component" value="Unassembled WGS sequence"/>
</dbReference>
<evidence type="ECO:0000313" key="4">
    <source>
        <dbReference type="EMBL" id="MDT0328735.1"/>
    </source>
</evidence>
<dbReference type="PANTHER" id="PTHR11364:SF27">
    <property type="entry name" value="SULFURTRANSFERASE"/>
    <property type="match status" value="1"/>
</dbReference>
<name>A0ABU2M7Y2_9ACTN</name>
<dbReference type="PROSITE" id="PS50206">
    <property type="entry name" value="RHODANESE_3"/>
    <property type="match status" value="2"/>
</dbReference>
<keyword evidence="5" id="KW-1185">Reference proteome</keyword>
<reference evidence="5" key="1">
    <citation type="submission" date="2023-07" db="EMBL/GenBank/DDBJ databases">
        <title>30 novel species of actinomycetes from the DSMZ collection.</title>
        <authorList>
            <person name="Nouioui I."/>
        </authorList>
    </citation>
    <scope>NUCLEOTIDE SEQUENCE [LARGE SCALE GENOMIC DNA]</scope>
    <source>
        <strain evidence="5">DSM 44743</strain>
    </source>
</reference>
<keyword evidence="1" id="KW-0808">Transferase</keyword>
<sequence length="296" mass="30597">MSARIAPVVDVAWLAAHLHDGDLVVVDATTLTGAPGGGPHAVGSGRAGYEAEHIPGALFADLTTDFADTEAPEPWTVPSSEKFAVQAGLLGIGVDSRVVVYDRSAGFWATRLHWQLRLEGFDDVAVLDGGLRAWKAAGERVTADPTPDPIAAAFQAERRPELLRSTEEVAKSLDDPGTVLVAVLDPAVYRGEVRAYAREGHIPGSVLLPPTEILDPATGGPRPVGELRATFERAGLLDPGVTPVAYSGHGIAATGAAYALVLAGRNDVAVHDGSMAAWAADDALPLVTGDSPGGDA</sequence>
<evidence type="ECO:0000256" key="1">
    <source>
        <dbReference type="ARBA" id="ARBA00022679"/>
    </source>
</evidence>
<evidence type="ECO:0000259" key="3">
    <source>
        <dbReference type="PROSITE" id="PS50206"/>
    </source>
</evidence>
<feature type="domain" description="Rhodanese" evidence="3">
    <location>
        <begin position="46"/>
        <end position="143"/>
    </location>
</feature>
<comment type="caution">
    <text evidence="4">The sequence shown here is derived from an EMBL/GenBank/DDBJ whole genome shotgun (WGS) entry which is preliminary data.</text>
</comment>
<protein>
    <submittedName>
        <fullName evidence="4">Rhodanese-like domain-containing protein</fullName>
    </submittedName>
</protein>
<evidence type="ECO:0000256" key="2">
    <source>
        <dbReference type="ARBA" id="ARBA00022737"/>
    </source>
</evidence>
<feature type="domain" description="Rhodanese" evidence="3">
    <location>
        <begin position="174"/>
        <end position="287"/>
    </location>
</feature>
<dbReference type="InterPro" id="IPR045078">
    <property type="entry name" value="TST/MPST-like"/>
</dbReference>
<proteinExistence type="predicted"/>
<keyword evidence="2" id="KW-0677">Repeat</keyword>
<dbReference type="CDD" id="cd01448">
    <property type="entry name" value="TST_Repeat_1"/>
    <property type="match status" value="1"/>
</dbReference>
<gene>
    <name evidence="4" type="ORF">RM479_09975</name>
</gene>
<dbReference type="PANTHER" id="PTHR11364">
    <property type="entry name" value="THIOSULFATE SULFERTANSFERASE"/>
    <property type="match status" value="1"/>
</dbReference>
<dbReference type="SUPFAM" id="SSF52821">
    <property type="entry name" value="Rhodanese/Cell cycle control phosphatase"/>
    <property type="match status" value="2"/>
</dbReference>
<dbReference type="RefSeq" id="WP_311511440.1">
    <property type="nucleotide sequence ID" value="NZ_JAVREP010000005.1"/>
</dbReference>
<dbReference type="InterPro" id="IPR001763">
    <property type="entry name" value="Rhodanese-like_dom"/>
</dbReference>
<dbReference type="InterPro" id="IPR036873">
    <property type="entry name" value="Rhodanese-like_dom_sf"/>
</dbReference>
<dbReference type="Gene3D" id="3.40.250.10">
    <property type="entry name" value="Rhodanese-like domain"/>
    <property type="match status" value="2"/>
</dbReference>
<organism evidence="4 5">
    <name type="scientific">Nocardiopsis lambiniae</name>
    <dbReference type="NCBI Taxonomy" id="3075539"/>
    <lineage>
        <taxon>Bacteria</taxon>
        <taxon>Bacillati</taxon>
        <taxon>Actinomycetota</taxon>
        <taxon>Actinomycetes</taxon>
        <taxon>Streptosporangiales</taxon>
        <taxon>Nocardiopsidaceae</taxon>
        <taxon>Nocardiopsis</taxon>
    </lineage>
</organism>
<dbReference type="SMART" id="SM00450">
    <property type="entry name" value="RHOD"/>
    <property type="match status" value="2"/>
</dbReference>
<dbReference type="EMBL" id="JAVREP010000005">
    <property type="protein sequence ID" value="MDT0328735.1"/>
    <property type="molecule type" value="Genomic_DNA"/>
</dbReference>
<accession>A0ABU2M7Y2</accession>